<evidence type="ECO:0000313" key="2">
    <source>
        <dbReference type="EMBL" id="OLY80925.1"/>
    </source>
</evidence>
<evidence type="ECO:0000313" key="3">
    <source>
        <dbReference type="Proteomes" id="UP000187455"/>
    </source>
</evidence>
<keyword evidence="3" id="KW-1185">Reference proteome</keyword>
<protein>
    <submittedName>
        <fullName evidence="2">Uncharacterized protein</fullName>
    </submittedName>
</protein>
<organism evidence="2 3">
    <name type="scientific">Smittium mucronatum</name>
    <dbReference type="NCBI Taxonomy" id="133383"/>
    <lineage>
        <taxon>Eukaryota</taxon>
        <taxon>Fungi</taxon>
        <taxon>Fungi incertae sedis</taxon>
        <taxon>Zoopagomycota</taxon>
        <taxon>Kickxellomycotina</taxon>
        <taxon>Harpellomycetes</taxon>
        <taxon>Harpellales</taxon>
        <taxon>Legeriomycetaceae</taxon>
        <taxon>Smittium</taxon>
    </lineage>
</organism>
<proteinExistence type="predicted"/>
<dbReference type="Proteomes" id="UP000187455">
    <property type="component" value="Unassembled WGS sequence"/>
</dbReference>
<dbReference type="AlphaFoldDB" id="A0A1R0GVN0"/>
<feature type="compositionally biased region" description="Polar residues" evidence="1">
    <location>
        <begin position="67"/>
        <end position="86"/>
    </location>
</feature>
<evidence type="ECO:0000256" key="1">
    <source>
        <dbReference type="SAM" id="MobiDB-lite"/>
    </source>
</evidence>
<dbReference type="EMBL" id="LSSL01002966">
    <property type="protein sequence ID" value="OLY80925.1"/>
    <property type="molecule type" value="Genomic_DNA"/>
</dbReference>
<sequence length="86" mass="8863">MKTISVFTAPTVGIIGENLTGRLGPELNESPSKEDKRSSITSSPTKLTDGYKSSPNAGASEEMDTEVSLSLSSATSRQASTSGANP</sequence>
<feature type="region of interest" description="Disordered" evidence="1">
    <location>
        <begin position="14"/>
        <end position="86"/>
    </location>
</feature>
<comment type="caution">
    <text evidence="2">The sequence shown here is derived from an EMBL/GenBank/DDBJ whole genome shotgun (WGS) entry which is preliminary data.</text>
</comment>
<gene>
    <name evidence="2" type="ORF">AYI68_g4972</name>
</gene>
<feature type="compositionally biased region" description="Polar residues" evidence="1">
    <location>
        <begin position="39"/>
        <end position="57"/>
    </location>
</feature>
<accession>A0A1R0GVN0</accession>
<reference evidence="2 3" key="1">
    <citation type="journal article" date="2016" name="Mol. Biol. Evol.">
        <title>Genome-Wide Survey of Gut Fungi (Harpellales) Reveals the First Horizontally Transferred Ubiquitin Gene from a Mosquito Host.</title>
        <authorList>
            <person name="Wang Y."/>
            <person name="White M.M."/>
            <person name="Kvist S."/>
            <person name="Moncalvo J.M."/>
        </authorList>
    </citation>
    <scope>NUCLEOTIDE SEQUENCE [LARGE SCALE GENOMIC DNA]</scope>
    <source>
        <strain evidence="2 3">ALG-7-W6</strain>
    </source>
</reference>
<name>A0A1R0GVN0_9FUNG</name>